<reference evidence="1" key="1">
    <citation type="submission" date="2018-05" db="EMBL/GenBank/DDBJ databases">
        <title>Draft genome of Mucuna pruriens seed.</title>
        <authorList>
            <person name="Nnadi N.E."/>
            <person name="Vos R."/>
            <person name="Hasami M.H."/>
            <person name="Devisetty U.K."/>
            <person name="Aguiy J.C."/>
        </authorList>
    </citation>
    <scope>NUCLEOTIDE SEQUENCE [LARGE SCALE GENOMIC DNA]</scope>
    <source>
        <strain evidence="1">JCA_2017</strain>
    </source>
</reference>
<protein>
    <submittedName>
        <fullName evidence="1">Phospholipid-transporting ATPase 1</fullName>
    </submittedName>
</protein>
<feature type="non-terminal residue" evidence="1">
    <location>
        <position position="1"/>
    </location>
</feature>
<name>A0A371HM80_MUCPR</name>
<organism evidence="1 2">
    <name type="scientific">Mucuna pruriens</name>
    <name type="common">Velvet bean</name>
    <name type="synonym">Dolichos pruriens</name>
    <dbReference type="NCBI Taxonomy" id="157652"/>
    <lineage>
        <taxon>Eukaryota</taxon>
        <taxon>Viridiplantae</taxon>
        <taxon>Streptophyta</taxon>
        <taxon>Embryophyta</taxon>
        <taxon>Tracheophyta</taxon>
        <taxon>Spermatophyta</taxon>
        <taxon>Magnoliopsida</taxon>
        <taxon>eudicotyledons</taxon>
        <taxon>Gunneridae</taxon>
        <taxon>Pentapetalae</taxon>
        <taxon>rosids</taxon>
        <taxon>fabids</taxon>
        <taxon>Fabales</taxon>
        <taxon>Fabaceae</taxon>
        <taxon>Papilionoideae</taxon>
        <taxon>50 kb inversion clade</taxon>
        <taxon>NPAAA clade</taxon>
        <taxon>indigoferoid/millettioid clade</taxon>
        <taxon>Phaseoleae</taxon>
        <taxon>Mucuna</taxon>
    </lineage>
</organism>
<gene>
    <name evidence="1" type="primary">ALA1</name>
    <name evidence="1" type="ORF">CR513_12526</name>
</gene>
<dbReference type="EMBL" id="QJKJ01002197">
    <property type="protein sequence ID" value="RDY03834.1"/>
    <property type="molecule type" value="Genomic_DNA"/>
</dbReference>
<sequence length="116" mass="13327">MNVFIMGQTSSMSWVCMNLIMIGRECWVDGYIKGVNASMPFMIDKSLTMTLIIRMRDLNVSEFEQCHSTFKVASIALIGRVDMLRKFLEMLLLICNLIWHVIVAFCDPCQHLTKGM</sequence>
<dbReference type="Proteomes" id="UP000257109">
    <property type="component" value="Unassembled WGS sequence"/>
</dbReference>
<comment type="caution">
    <text evidence="1">The sequence shown here is derived from an EMBL/GenBank/DDBJ whole genome shotgun (WGS) entry which is preliminary data.</text>
</comment>
<keyword evidence="2" id="KW-1185">Reference proteome</keyword>
<accession>A0A371HM80</accession>
<dbReference type="AlphaFoldDB" id="A0A371HM80"/>
<evidence type="ECO:0000313" key="1">
    <source>
        <dbReference type="EMBL" id="RDY03834.1"/>
    </source>
</evidence>
<proteinExistence type="predicted"/>
<evidence type="ECO:0000313" key="2">
    <source>
        <dbReference type="Proteomes" id="UP000257109"/>
    </source>
</evidence>